<dbReference type="Pfam" id="PF01627">
    <property type="entry name" value="Hpt"/>
    <property type="match status" value="1"/>
</dbReference>
<dbReference type="SUPFAM" id="SSF47226">
    <property type="entry name" value="Histidine-containing phosphotransfer domain, HPT domain"/>
    <property type="match status" value="1"/>
</dbReference>
<feature type="domain" description="HPt" evidence="3">
    <location>
        <begin position="18"/>
        <end position="114"/>
    </location>
</feature>
<comment type="caution">
    <text evidence="4">The sequence shown here is derived from an EMBL/GenBank/DDBJ whole genome shotgun (WGS) entry which is preliminary data.</text>
</comment>
<keyword evidence="2" id="KW-0597">Phosphoprotein</keyword>
<dbReference type="PROSITE" id="PS50894">
    <property type="entry name" value="HPT"/>
    <property type="match status" value="1"/>
</dbReference>
<dbReference type="RefSeq" id="WP_271432074.1">
    <property type="nucleotide sequence ID" value="NZ_JAQIOY010000002.1"/>
</dbReference>
<keyword evidence="1" id="KW-0902">Two-component regulatory system</keyword>
<keyword evidence="5" id="KW-1185">Reference proteome</keyword>
<dbReference type="Gene3D" id="1.20.120.160">
    <property type="entry name" value="HPT domain"/>
    <property type="match status" value="1"/>
</dbReference>
<dbReference type="Proteomes" id="UP001210720">
    <property type="component" value="Unassembled WGS sequence"/>
</dbReference>
<protein>
    <submittedName>
        <fullName evidence="4">Hpt domain-containing protein</fullName>
    </submittedName>
</protein>
<dbReference type="InterPro" id="IPR036641">
    <property type="entry name" value="HPT_dom_sf"/>
</dbReference>
<evidence type="ECO:0000256" key="2">
    <source>
        <dbReference type="PROSITE-ProRule" id="PRU00110"/>
    </source>
</evidence>
<sequence>MTDEQTVLDLDTFEMAEDLFGRDELLSQCREHFSGLRATLDKLHNSSDPSAMVEQIHRTQGPSSIFGAEQTFDVVAELEVQLRQQSSVSASDMARVTNVVDRTLQEIEQRLSENA</sequence>
<name>A0ABT4XS53_9RHOB</name>
<evidence type="ECO:0000259" key="3">
    <source>
        <dbReference type="PROSITE" id="PS50894"/>
    </source>
</evidence>
<proteinExistence type="predicted"/>
<dbReference type="InterPro" id="IPR008207">
    <property type="entry name" value="Sig_transdc_His_kin_Hpt_dom"/>
</dbReference>
<reference evidence="4 5" key="1">
    <citation type="submission" date="2023-01" db="EMBL/GenBank/DDBJ databases">
        <title>Thalassococcus onchidii sp. nov., isolated from a marine invertebrate from the South China Sea.</title>
        <authorList>
            <person name="Xu S."/>
            <person name="Liu Z."/>
            <person name="Xu Y."/>
        </authorList>
    </citation>
    <scope>NUCLEOTIDE SEQUENCE [LARGE SCALE GENOMIC DNA]</scope>
    <source>
        <strain evidence="4 5">KCTC 32084</strain>
    </source>
</reference>
<gene>
    <name evidence="4" type="ORF">PFY00_08340</name>
</gene>
<evidence type="ECO:0000313" key="4">
    <source>
        <dbReference type="EMBL" id="MDA7424730.1"/>
    </source>
</evidence>
<evidence type="ECO:0000313" key="5">
    <source>
        <dbReference type="Proteomes" id="UP001210720"/>
    </source>
</evidence>
<feature type="modified residue" description="Phosphohistidine" evidence="2">
    <location>
        <position position="57"/>
    </location>
</feature>
<dbReference type="EMBL" id="JAQIOY010000002">
    <property type="protein sequence ID" value="MDA7424730.1"/>
    <property type="molecule type" value="Genomic_DNA"/>
</dbReference>
<accession>A0ABT4XS53</accession>
<evidence type="ECO:0000256" key="1">
    <source>
        <dbReference type="ARBA" id="ARBA00023012"/>
    </source>
</evidence>
<organism evidence="4 5">
    <name type="scientific">Thalassococcus lentus</name>
    <dbReference type="NCBI Taxonomy" id="1210524"/>
    <lineage>
        <taxon>Bacteria</taxon>
        <taxon>Pseudomonadati</taxon>
        <taxon>Pseudomonadota</taxon>
        <taxon>Alphaproteobacteria</taxon>
        <taxon>Rhodobacterales</taxon>
        <taxon>Roseobacteraceae</taxon>
        <taxon>Thalassococcus</taxon>
    </lineage>
</organism>